<evidence type="ECO:0000313" key="2">
    <source>
        <dbReference type="EMBL" id="EDW75942.1"/>
    </source>
</evidence>
<proteinExistence type="predicted"/>
<dbReference type="AlphaFoldDB" id="B4MW72"/>
<dbReference type="Proteomes" id="UP000007798">
    <property type="component" value="Unassembled WGS sequence"/>
</dbReference>
<reference evidence="2 3" key="1">
    <citation type="journal article" date="2007" name="Nature">
        <title>Evolution of genes and genomes on the Drosophila phylogeny.</title>
        <authorList>
            <consortium name="Drosophila 12 Genomes Consortium"/>
            <person name="Clark A.G."/>
            <person name="Eisen M.B."/>
            <person name="Smith D.R."/>
            <person name="Bergman C.M."/>
            <person name="Oliver B."/>
            <person name="Markow T.A."/>
            <person name="Kaufman T.C."/>
            <person name="Kellis M."/>
            <person name="Gelbart W."/>
            <person name="Iyer V.N."/>
            <person name="Pollard D.A."/>
            <person name="Sackton T.B."/>
            <person name="Larracuente A.M."/>
            <person name="Singh N.D."/>
            <person name="Abad J.P."/>
            <person name="Abt D.N."/>
            <person name="Adryan B."/>
            <person name="Aguade M."/>
            <person name="Akashi H."/>
            <person name="Anderson W.W."/>
            <person name="Aquadro C.F."/>
            <person name="Ardell D.H."/>
            <person name="Arguello R."/>
            <person name="Artieri C.G."/>
            <person name="Barbash D.A."/>
            <person name="Barker D."/>
            <person name="Barsanti P."/>
            <person name="Batterham P."/>
            <person name="Batzoglou S."/>
            <person name="Begun D."/>
            <person name="Bhutkar A."/>
            <person name="Blanco E."/>
            <person name="Bosak S.A."/>
            <person name="Bradley R.K."/>
            <person name="Brand A.D."/>
            <person name="Brent M.R."/>
            <person name="Brooks A.N."/>
            <person name="Brown R.H."/>
            <person name="Butlin R.K."/>
            <person name="Caggese C."/>
            <person name="Calvi B.R."/>
            <person name="Bernardo de Carvalho A."/>
            <person name="Caspi A."/>
            <person name="Castrezana S."/>
            <person name="Celniker S.E."/>
            <person name="Chang J.L."/>
            <person name="Chapple C."/>
            <person name="Chatterji S."/>
            <person name="Chinwalla A."/>
            <person name="Civetta A."/>
            <person name="Clifton S.W."/>
            <person name="Comeron J.M."/>
            <person name="Costello J.C."/>
            <person name="Coyne J.A."/>
            <person name="Daub J."/>
            <person name="David R.G."/>
            <person name="Delcher A.L."/>
            <person name="Delehaunty K."/>
            <person name="Do C.B."/>
            <person name="Ebling H."/>
            <person name="Edwards K."/>
            <person name="Eickbush T."/>
            <person name="Evans J.D."/>
            <person name="Filipski A."/>
            <person name="Findeiss S."/>
            <person name="Freyhult E."/>
            <person name="Fulton L."/>
            <person name="Fulton R."/>
            <person name="Garcia A.C."/>
            <person name="Gardiner A."/>
            <person name="Garfield D.A."/>
            <person name="Garvin B.E."/>
            <person name="Gibson G."/>
            <person name="Gilbert D."/>
            <person name="Gnerre S."/>
            <person name="Godfrey J."/>
            <person name="Good R."/>
            <person name="Gotea V."/>
            <person name="Gravely B."/>
            <person name="Greenberg A.J."/>
            <person name="Griffiths-Jones S."/>
            <person name="Gross S."/>
            <person name="Guigo R."/>
            <person name="Gustafson E.A."/>
            <person name="Haerty W."/>
            <person name="Hahn M.W."/>
            <person name="Halligan D.L."/>
            <person name="Halpern A.L."/>
            <person name="Halter G.M."/>
            <person name="Han M.V."/>
            <person name="Heger A."/>
            <person name="Hillier L."/>
            <person name="Hinrichs A.S."/>
            <person name="Holmes I."/>
            <person name="Hoskins R.A."/>
            <person name="Hubisz M.J."/>
            <person name="Hultmark D."/>
            <person name="Huntley M.A."/>
            <person name="Jaffe D.B."/>
            <person name="Jagadeeshan S."/>
            <person name="Jeck W.R."/>
            <person name="Johnson J."/>
            <person name="Jones C.D."/>
            <person name="Jordan W.C."/>
            <person name="Karpen G.H."/>
            <person name="Kataoka E."/>
            <person name="Keightley P.D."/>
            <person name="Kheradpour P."/>
            <person name="Kirkness E.F."/>
            <person name="Koerich L.B."/>
            <person name="Kristiansen K."/>
            <person name="Kudrna D."/>
            <person name="Kulathinal R.J."/>
            <person name="Kumar S."/>
            <person name="Kwok R."/>
            <person name="Lander E."/>
            <person name="Langley C.H."/>
            <person name="Lapoint R."/>
            <person name="Lazzaro B.P."/>
            <person name="Lee S.J."/>
            <person name="Levesque L."/>
            <person name="Li R."/>
            <person name="Lin C.F."/>
            <person name="Lin M.F."/>
            <person name="Lindblad-Toh K."/>
            <person name="Llopart A."/>
            <person name="Long M."/>
            <person name="Low L."/>
            <person name="Lozovsky E."/>
            <person name="Lu J."/>
            <person name="Luo M."/>
            <person name="Machado C.A."/>
            <person name="Makalowski W."/>
            <person name="Marzo M."/>
            <person name="Matsuda M."/>
            <person name="Matzkin L."/>
            <person name="McAllister B."/>
            <person name="McBride C.S."/>
            <person name="McKernan B."/>
            <person name="McKernan K."/>
            <person name="Mendez-Lago M."/>
            <person name="Minx P."/>
            <person name="Mollenhauer M.U."/>
            <person name="Montooth K."/>
            <person name="Mount S.M."/>
            <person name="Mu X."/>
            <person name="Myers E."/>
            <person name="Negre B."/>
            <person name="Newfeld S."/>
            <person name="Nielsen R."/>
            <person name="Noor M.A."/>
            <person name="O'Grady P."/>
            <person name="Pachter L."/>
            <person name="Papaceit M."/>
            <person name="Parisi M.J."/>
            <person name="Parisi M."/>
            <person name="Parts L."/>
            <person name="Pedersen J.S."/>
            <person name="Pesole G."/>
            <person name="Phillippy A.M."/>
            <person name="Ponting C.P."/>
            <person name="Pop M."/>
            <person name="Porcelli D."/>
            <person name="Powell J.R."/>
            <person name="Prohaska S."/>
            <person name="Pruitt K."/>
            <person name="Puig M."/>
            <person name="Quesneville H."/>
            <person name="Ram K.R."/>
            <person name="Rand D."/>
            <person name="Rasmussen M.D."/>
            <person name="Reed L.K."/>
            <person name="Reenan R."/>
            <person name="Reily A."/>
            <person name="Remington K.A."/>
            <person name="Rieger T.T."/>
            <person name="Ritchie M.G."/>
            <person name="Robin C."/>
            <person name="Rogers Y.H."/>
            <person name="Rohde C."/>
            <person name="Rozas J."/>
            <person name="Rubenfield M.J."/>
            <person name="Ruiz A."/>
            <person name="Russo S."/>
            <person name="Salzberg S.L."/>
            <person name="Sanchez-Gracia A."/>
            <person name="Saranga D.J."/>
            <person name="Sato H."/>
            <person name="Schaeffer S.W."/>
            <person name="Schatz M.C."/>
            <person name="Schlenke T."/>
            <person name="Schwartz R."/>
            <person name="Segarra C."/>
            <person name="Singh R.S."/>
            <person name="Sirot L."/>
            <person name="Sirota M."/>
            <person name="Sisneros N.B."/>
            <person name="Smith C.D."/>
            <person name="Smith T.F."/>
            <person name="Spieth J."/>
            <person name="Stage D.E."/>
            <person name="Stark A."/>
            <person name="Stephan W."/>
            <person name="Strausberg R.L."/>
            <person name="Strempel S."/>
            <person name="Sturgill D."/>
            <person name="Sutton G."/>
            <person name="Sutton G.G."/>
            <person name="Tao W."/>
            <person name="Teichmann S."/>
            <person name="Tobari Y.N."/>
            <person name="Tomimura Y."/>
            <person name="Tsolas J.M."/>
            <person name="Valente V.L."/>
            <person name="Venter E."/>
            <person name="Venter J.C."/>
            <person name="Vicario S."/>
            <person name="Vieira F.G."/>
            <person name="Vilella A.J."/>
            <person name="Villasante A."/>
            <person name="Walenz B."/>
            <person name="Wang J."/>
            <person name="Wasserman M."/>
            <person name="Watts T."/>
            <person name="Wilson D."/>
            <person name="Wilson R.K."/>
            <person name="Wing R.A."/>
            <person name="Wolfner M.F."/>
            <person name="Wong A."/>
            <person name="Wong G.K."/>
            <person name="Wu C.I."/>
            <person name="Wu G."/>
            <person name="Yamamoto D."/>
            <person name="Yang H.P."/>
            <person name="Yang S.P."/>
            <person name="Yorke J.A."/>
            <person name="Yoshida K."/>
            <person name="Zdobnov E."/>
            <person name="Zhang P."/>
            <person name="Zhang Y."/>
            <person name="Zimin A.V."/>
            <person name="Baldwin J."/>
            <person name="Abdouelleil A."/>
            <person name="Abdulkadir J."/>
            <person name="Abebe A."/>
            <person name="Abera B."/>
            <person name="Abreu J."/>
            <person name="Acer S.C."/>
            <person name="Aftuck L."/>
            <person name="Alexander A."/>
            <person name="An P."/>
            <person name="Anderson E."/>
            <person name="Anderson S."/>
            <person name="Arachi H."/>
            <person name="Azer M."/>
            <person name="Bachantsang P."/>
            <person name="Barry A."/>
            <person name="Bayul T."/>
            <person name="Berlin A."/>
            <person name="Bessette D."/>
            <person name="Bloom T."/>
            <person name="Blye J."/>
            <person name="Boguslavskiy L."/>
            <person name="Bonnet C."/>
            <person name="Boukhgalter B."/>
            <person name="Bourzgui I."/>
            <person name="Brown A."/>
            <person name="Cahill P."/>
            <person name="Channer S."/>
            <person name="Cheshatsang Y."/>
            <person name="Chuda L."/>
            <person name="Citroen M."/>
            <person name="Collymore A."/>
            <person name="Cooke P."/>
            <person name="Costello M."/>
            <person name="D'Aco K."/>
            <person name="Daza R."/>
            <person name="De Haan G."/>
            <person name="DeGray S."/>
            <person name="DeMaso C."/>
            <person name="Dhargay N."/>
            <person name="Dooley K."/>
            <person name="Dooley E."/>
            <person name="Doricent M."/>
            <person name="Dorje P."/>
            <person name="Dorjee K."/>
            <person name="Dupes A."/>
            <person name="Elong R."/>
            <person name="Falk J."/>
            <person name="Farina A."/>
            <person name="Faro S."/>
            <person name="Ferguson D."/>
            <person name="Fisher S."/>
            <person name="Foley C.D."/>
            <person name="Franke A."/>
            <person name="Friedrich D."/>
            <person name="Gadbois L."/>
            <person name="Gearin G."/>
            <person name="Gearin C.R."/>
            <person name="Giannoukos G."/>
            <person name="Goode T."/>
            <person name="Graham J."/>
            <person name="Grandbois E."/>
            <person name="Grewal S."/>
            <person name="Gyaltsen K."/>
            <person name="Hafez N."/>
            <person name="Hagos B."/>
            <person name="Hall J."/>
            <person name="Henson C."/>
            <person name="Hollinger A."/>
            <person name="Honan T."/>
            <person name="Huard M.D."/>
            <person name="Hughes L."/>
            <person name="Hurhula B."/>
            <person name="Husby M.E."/>
            <person name="Kamat A."/>
            <person name="Kanga B."/>
            <person name="Kashin S."/>
            <person name="Khazanovich D."/>
            <person name="Kisner P."/>
            <person name="Lance K."/>
            <person name="Lara M."/>
            <person name="Lee W."/>
            <person name="Lennon N."/>
            <person name="Letendre F."/>
            <person name="LeVine R."/>
            <person name="Lipovsky A."/>
            <person name="Liu X."/>
            <person name="Liu J."/>
            <person name="Liu S."/>
            <person name="Lokyitsang T."/>
            <person name="Lokyitsang Y."/>
            <person name="Lubonja R."/>
            <person name="Lui A."/>
            <person name="MacDonald P."/>
            <person name="Magnisalis V."/>
            <person name="Maru K."/>
            <person name="Matthews C."/>
            <person name="McCusker W."/>
            <person name="McDonough S."/>
            <person name="Mehta T."/>
            <person name="Meldrim J."/>
            <person name="Meneus L."/>
            <person name="Mihai O."/>
            <person name="Mihalev A."/>
            <person name="Mihova T."/>
            <person name="Mittelman R."/>
            <person name="Mlenga V."/>
            <person name="Montmayeur A."/>
            <person name="Mulrain L."/>
            <person name="Navidi A."/>
            <person name="Naylor J."/>
            <person name="Negash T."/>
            <person name="Nguyen T."/>
            <person name="Nguyen N."/>
            <person name="Nicol R."/>
            <person name="Norbu C."/>
            <person name="Norbu N."/>
            <person name="Novod N."/>
            <person name="O'Neill B."/>
            <person name="Osman S."/>
            <person name="Markiewicz E."/>
            <person name="Oyono O.L."/>
            <person name="Patti C."/>
            <person name="Phunkhang P."/>
            <person name="Pierre F."/>
            <person name="Priest M."/>
            <person name="Raghuraman S."/>
            <person name="Rege F."/>
            <person name="Reyes R."/>
            <person name="Rise C."/>
            <person name="Rogov P."/>
            <person name="Ross K."/>
            <person name="Ryan E."/>
            <person name="Settipalli S."/>
            <person name="Shea T."/>
            <person name="Sherpa N."/>
            <person name="Shi L."/>
            <person name="Shih D."/>
            <person name="Sparrow T."/>
            <person name="Spaulding J."/>
            <person name="Stalker J."/>
            <person name="Stange-Thomann N."/>
            <person name="Stavropoulos S."/>
            <person name="Stone C."/>
            <person name="Strader C."/>
            <person name="Tesfaye S."/>
            <person name="Thomson T."/>
            <person name="Thoulutsang Y."/>
            <person name="Thoulutsang D."/>
            <person name="Topham K."/>
            <person name="Topping I."/>
            <person name="Tsamla T."/>
            <person name="Vassiliev H."/>
            <person name="Vo A."/>
            <person name="Wangchuk T."/>
            <person name="Wangdi T."/>
            <person name="Weiand M."/>
            <person name="Wilkinson J."/>
            <person name="Wilson A."/>
            <person name="Yadav S."/>
            <person name="Young G."/>
            <person name="Yu Q."/>
            <person name="Zembek L."/>
            <person name="Zhong D."/>
            <person name="Zimmer A."/>
            <person name="Zwirko Z."/>
            <person name="Jaffe D.B."/>
            <person name="Alvarez P."/>
            <person name="Brockman W."/>
            <person name="Butler J."/>
            <person name="Chin C."/>
            <person name="Gnerre S."/>
            <person name="Grabherr M."/>
            <person name="Kleber M."/>
            <person name="Mauceli E."/>
            <person name="MacCallum I."/>
        </authorList>
    </citation>
    <scope>NUCLEOTIDE SEQUENCE [LARGE SCALE GENOMIC DNA]</scope>
    <source>
        <strain evidence="3">Tucson 14030-0811.24</strain>
    </source>
</reference>
<accession>B4MW72</accession>
<dbReference type="HOGENOM" id="CLU_1327636_0_0_1"/>
<sequence length="207" mass="23954">MSRSELLISIVIGLGLISHLTLADSVSNLSVTPTPLSRSAVEGIERLYNQVLQRTIEDAYQRLIRLNDSNIIDRQYFEDLDTIFSNEDYYSTAYYIFAWINSDIMMQAQPDKLLAEVLPVEKAAIRNFYTKLKIHLEKYLRLSRQNNKTELLQNVTRWQSETQDTIVMSYIEFPRNLQKQIPELQLMDYTKLAKALLEGVAAGIWKG</sequence>
<dbReference type="KEGG" id="dwi:6642267"/>
<dbReference type="EMBL" id="CH963857">
    <property type="protein sequence ID" value="EDW75942.1"/>
    <property type="molecule type" value="Genomic_DNA"/>
</dbReference>
<gene>
    <name evidence="2" type="primary">Dwil\GK15207</name>
    <name evidence="2" type="ORF">Dwil_GK15207</name>
</gene>
<organism evidence="2 3">
    <name type="scientific">Drosophila willistoni</name>
    <name type="common">Fruit fly</name>
    <dbReference type="NCBI Taxonomy" id="7260"/>
    <lineage>
        <taxon>Eukaryota</taxon>
        <taxon>Metazoa</taxon>
        <taxon>Ecdysozoa</taxon>
        <taxon>Arthropoda</taxon>
        <taxon>Hexapoda</taxon>
        <taxon>Insecta</taxon>
        <taxon>Pterygota</taxon>
        <taxon>Neoptera</taxon>
        <taxon>Endopterygota</taxon>
        <taxon>Diptera</taxon>
        <taxon>Brachycera</taxon>
        <taxon>Muscomorpha</taxon>
        <taxon>Ephydroidea</taxon>
        <taxon>Drosophilidae</taxon>
        <taxon>Drosophila</taxon>
        <taxon>Sophophora</taxon>
    </lineage>
</organism>
<keyword evidence="3" id="KW-1185">Reference proteome</keyword>
<dbReference type="PhylomeDB" id="B4MW72"/>
<evidence type="ECO:0000256" key="1">
    <source>
        <dbReference type="SAM" id="SignalP"/>
    </source>
</evidence>
<dbReference type="OrthoDB" id="7834665at2759"/>
<dbReference type="InParanoid" id="B4MW72"/>
<name>B4MW72_DROWI</name>
<protein>
    <submittedName>
        <fullName evidence="2">Uncharacterized protein</fullName>
    </submittedName>
</protein>
<feature type="signal peptide" evidence="1">
    <location>
        <begin position="1"/>
        <end position="23"/>
    </location>
</feature>
<dbReference type="GO" id="GO:0045087">
    <property type="term" value="P:innate immune response"/>
    <property type="evidence" value="ECO:0007669"/>
    <property type="project" value="EnsemblMetazoa"/>
</dbReference>
<dbReference type="FunCoup" id="B4MW72">
    <property type="interactions" value="5"/>
</dbReference>
<keyword evidence="1" id="KW-0732">Signal</keyword>
<dbReference type="OMA" id="AFYIFAW"/>
<dbReference type="eggNOG" id="ENOG502T9FH">
    <property type="taxonomic scope" value="Eukaryota"/>
</dbReference>
<feature type="chain" id="PRO_5002818878" evidence="1">
    <location>
        <begin position="24"/>
        <end position="207"/>
    </location>
</feature>
<evidence type="ECO:0000313" key="3">
    <source>
        <dbReference type="Proteomes" id="UP000007798"/>
    </source>
</evidence>